<keyword evidence="4" id="KW-1185">Reference proteome</keyword>
<dbReference type="GeneID" id="78218164"/>
<name>A0ABR8IPP1_APHFL</name>
<reference evidence="3 4" key="1">
    <citation type="journal article" date="2020" name="ISME J.">
        <title>Comparative genomics reveals insights into cyanobacterial evolution and habitat adaptation.</title>
        <authorList>
            <person name="Chen M.Y."/>
            <person name="Teng W.K."/>
            <person name="Zhao L."/>
            <person name="Hu C.X."/>
            <person name="Zhou Y.K."/>
            <person name="Han B.P."/>
            <person name="Song L.R."/>
            <person name="Shu W.S."/>
        </authorList>
    </citation>
    <scope>NUCLEOTIDE SEQUENCE [LARGE SCALE GENOMIC DNA]</scope>
    <source>
        <strain evidence="3 4">FACHB-1249</strain>
    </source>
</reference>
<feature type="coiled-coil region" evidence="1">
    <location>
        <begin position="158"/>
        <end position="192"/>
    </location>
</feature>
<evidence type="ECO:0000313" key="4">
    <source>
        <dbReference type="Proteomes" id="UP000660270"/>
    </source>
</evidence>
<dbReference type="InterPro" id="IPR041578">
    <property type="entry name" value="PIN_8"/>
</dbReference>
<organism evidence="3 4">
    <name type="scientific">Aphanizomenon flos-aquae FACHB-1249</name>
    <dbReference type="NCBI Taxonomy" id="2692889"/>
    <lineage>
        <taxon>Bacteria</taxon>
        <taxon>Bacillati</taxon>
        <taxon>Cyanobacteriota</taxon>
        <taxon>Cyanophyceae</taxon>
        <taxon>Nostocales</taxon>
        <taxon>Aphanizomenonaceae</taxon>
        <taxon>Aphanizomenon</taxon>
    </lineage>
</organism>
<sequence>MIKKENIELYNLTPTKEERLWKDCIFIFDTSALLEFYYYSDHVRIEIFTNIFQKLVNRLWIPQQVEYEYLKNREKVTTKPIQSYKNLIKIDQNNKDSGHLEIIRKSIKNIHDLLEKNIKKNELATLCGKFNDLKDKTKKSEKHPYLGENLIDDFELVINEFEELFNEIGDKIREFENQFEEFENKVKKEISNREKHITELSKNDPVLEGFSKYFEVGEGYSFSDLMEIVKEGELRYRSDIPPGYEDSRGKRKKEGIQIYGDLIAWKQIISYAEKRGKSIVLIINDIKPDWCYKSDDKNNRIDSPREELVKELYDAAKVEFWMYTFSDFLYKANIMLDANLDKDILEKVEEVEKQNLIQKQHTNSNQKLVIFSEAPQANPINAQITVCSSEGLPVDHASITAIADNSTTKSVVTSSEGKAVIEIPTRRLYRLLVAHPQYPGVLINSWNPSDDLKVTLFESENTGSLICDSTCYVPSLEGRLNPILDTSGRTYLYADNIAINGGVQQPGNFIIDEPFELEDCNGIVMQVRVLFIQGRTSLIQYVYPRLNNS</sequence>
<evidence type="ECO:0000259" key="2">
    <source>
        <dbReference type="Pfam" id="PF18476"/>
    </source>
</evidence>
<evidence type="ECO:0000313" key="3">
    <source>
        <dbReference type="EMBL" id="MBD2685288.1"/>
    </source>
</evidence>
<dbReference type="EMBL" id="JACJTM010000015">
    <property type="protein sequence ID" value="MBD2685288.1"/>
    <property type="molecule type" value="Genomic_DNA"/>
</dbReference>
<dbReference type="Proteomes" id="UP000660270">
    <property type="component" value="Unassembled WGS sequence"/>
</dbReference>
<keyword evidence="1" id="KW-0175">Coiled coil</keyword>
<protein>
    <recommendedName>
        <fullName evidence="2">PIN like domain-containing protein</fullName>
    </recommendedName>
</protein>
<evidence type="ECO:0000256" key="1">
    <source>
        <dbReference type="SAM" id="Coils"/>
    </source>
</evidence>
<gene>
    <name evidence="3" type="ORF">H6G43_08620</name>
</gene>
<feature type="domain" description="PIN like" evidence="2">
    <location>
        <begin position="25"/>
        <end position="308"/>
    </location>
</feature>
<dbReference type="Pfam" id="PF18476">
    <property type="entry name" value="PIN_8"/>
    <property type="match status" value="1"/>
</dbReference>
<dbReference type="RefSeq" id="WP_190386231.1">
    <property type="nucleotide sequence ID" value="NZ_JACJTM010000015.1"/>
</dbReference>
<proteinExistence type="predicted"/>
<accession>A0ABR8IPP1</accession>
<comment type="caution">
    <text evidence="3">The sequence shown here is derived from an EMBL/GenBank/DDBJ whole genome shotgun (WGS) entry which is preliminary data.</text>
</comment>